<evidence type="ECO:0000313" key="2">
    <source>
        <dbReference type="EMBL" id="KAF9735881.1"/>
    </source>
</evidence>
<evidence type="ECO:0000256" key="1">
    <source>
        <dbReference type="SAM" id="MobiDB-lite"/>
    </source>
</evidence>
<reference evidence="2" key="1">
    <citation type="journal article" date="2020" name="Mol. Plant Microbe Interact.">
        <title>Genome Sequence of the Biocontrol Agent Coniothyrium minitans strain Conio (IMI 134523).</title>
        <authorList>
            <person name="Patel D."/>
            <person name="Shittu T.A."/>
            <person name="Baroncelli R."/>
            <person name="Muthumeenakshi S."/>
            <person name="Osborne T.H."/>
            <person name="Janganan T.K."/>
            <person name="Sreenivasaprasad S."/>
        </authorList>
    </citation>
    <scope>NUCLEOTIDE SEQUENCE</scope>
    <source>
        <strain evidence="2">Conio</strain>
    </source>
</reference>
<organism evidence="2 3">
    <name type="scientific">Paraphaeosphaeria minitans</name>
    <dbReference type="NCBI Taxonomy" id="565426"/>
    <lineage>
        <taxon>Eukaryota</taxon>
        <taxon>Fungi</taxon>
        <taxon>Dikarya</taxon>
        <taxon>Ascomycota</taxon>
        <taxon>Pezizomycotina</taxon>
        <taxon>Dothideomycetes</taxon>
        <taxon>Pleosporomycetidae</taxon>
        <taxon>Pleosporales</taxon>
        <taxon>Massarineae</taxon>
        <taxon>Didymosphaeriaceae</taxon>
        <taxon>Paraphaeosphaeria</taxon>
    </lineage>
</organism>
<comment type="caution">
    <text evidence="2">The sequence shown here is derived from an EMBL/GenBank/DDBJ whole genome shotgun (WGS) entry which is preliminary data.</text>
</comment>
<sequence>MRCGRLSHARAPYDKSQDSSSTASPCRWPAKRGQPWIVGLVLRHPKVPLEKVDALRLRAAAKSGRLSFACFTQKEFDIFDLLMLLSAPTSLGRTPNAELTSSQAFATPMVDDTALQGNHAAASTTCAE</sequence>
<feature type="region of interest" description="Disordered" evidence="1">
    <location>
        <begin position="1"/>
        <end position="29"/>
    </location>
</feature>
<dbReference type="OrthoDB" id="10507551at2759"/>
<name>A0A9P6KRI8_9PLEO</name>
<evidence type="ECO:0000313" key="3">
    <source>
        <dbReference type="Proteomes" id="UP000756921"/>
    </source>
</evidence>
<dbReference type="EMBL" id="WJXW01000005">
    <property type="protein sequence ID" value="KAF9735881.1"/>
    <property type="molecule type" value="Genomic_DNA"/>
</dbReference>
<dbReference type="AlphaFoldDB" id="A0A9P6KRI8"/>
<dbReference type="Proteomes" id="UP000756921">
    <property type="component" value="Unassembled WGS sequence"/>
</dbReference>
<protein>
    <submittedName>
        <fullName evidence="2">Uncharacterized protein</fullName>
    </submittedName>
</protein>
<accession>A0A9P6KRI8</accession>
<keyword evidence="3" id="KW-1185">Reference proteome</keyword>
<proteinExistence type="predicted"/>
<gene>
    <name evidence="2" type="ORF">PMIN01_05796</name>
</gene>